<name>A0A9D3YWB5_DREPO</name>
<accession>A0A9D3YWB5</accession>
<dbReference type="AlphaFoldDB" id="A0A9D3YWB5"/>
<sequence>MLHKTYAQLMVLSAYVDLVPGILSNTVTEETVISEVQKRSDSFTVKIHRILCKFVDLMILTGVKNIKKGMCQCAHDSNS</sequence>
<evidence type="ECO:0000313" key="1">
    <source>
        <dbReference type="EMBL" id="KAH3707467.1"/>
    </source>
</evidence>
<reference evidence="1" key="1">
    <citation type="journal article" date="2019" name="bioRxiv">
        <title>The Genome of the Zebra Mussel, Dreissena polymorpha: A Resource for Invasive Species Research.</title>
        <authorList>
            <person name="McCartney M.A."/>
            <person name="Auch B."/>
            <person name="Kono T."/>
            <person name="Mallez S."/>
            <person name="Zhang Y."/>
            <person name="Obille A."/>
            <person name="Becker A."/>
            <person name="Abrahante J.E."/>
            <person name="Garbe J."/>
            <person name="Badalamenti J.P."/>
            <person name="Herman A."/>
            <person name="Mangelson H."/>
            <person name="Liachko I."/>
            <person name="Sullivan S."/>
            <person name="Sone E.D."/>
            <person name="Koren S."/>
            <person name="Silverstein K.A.T."/>
            <person name="Beckman K.B."/>
            <person name="Gohl D.M."/>
        </authorList>
    </citation>
    <scope>NUCLEOTIDE SEQUENCE</scope>
    <source>
        <strain evidence="1">Duluth1</strain>
        <tissue evidence="1">Whole animal</tissue>
    </source>
</reference>
<keyword evidence="2" id="KW-1185">Reference proteome</keyword>
<dbReference type="Proteomes" id="UP000828390">
    <property type="component" value="Unassembled WGS sequence"/>
</dbReference>
<reference evidence="1" key="2">
    <citation type="submission" date="2020-11" db="EMBL/GenBank/DDBJ databases">
        <authorList>
            <person name="McCartney M.A."/>
            <person name="Auch B."/>
            <person name="Kono T."/>
            <person name="Mallez S."/>
            <person name="Becker A."/>
            <person name="Gohl D.M."/>
            <person name="Silverstein K.A.T."/>
            <person name="Koren S."/>
            <person name="Bechman K.B."/>
            <person name="Herman A."/>
            <person name="Abrahante J.E."/>
            <person name="Garbe J."/>
        </authorList>
    </citation>
    <scope>NUCLEOTIDE SEQUENCE</scope>
    <source>
        <strain evidence="1">Duluth1</strain>
        <tissue evidence="1">Whole animal</tissue>
    </source>
</reference>
<organism evidence="1 2">
    <name type="scientific">Dreissena polymorpha</name>
    <name type="common">Zebra mussel</name>
    <name type="synonym">Mytilus polymorpha</name>
    <dbReference type="NCBI Taxonomy" id="45954"/>
    <lineage>
        <taxon>Eukaryota</taxon>
        <taxon>Metazoa</taxon>
        <taxon>Spiralia</taxon>
        <taxon>Lophotrochozoa</taxon>
        <taxon>Mollusca</taxon>
        <taxon>Bivalvia</taxon>
        <taxon>Autobranchia</taxon>
        <taxon>Heteroconchia</taxon>
        <taxon>Euheterodonta</taxon>
        <taxon>Imparidentia</taxon>
        <taxon>Neoheterodontei</taxon>
        <taxon>Myida</taxon>
        <taxon>Dreissenoidea</taxon>
        <taxon>Dreissenidae</taxon>
        <taxon>Dreissena</taxon>
    </lineage>
</organism>
<evidence type="ECO:0000313" key="2">
    <source>
        <dbReference type="Proteomes" id="UP000828390"/>
    </source>
</evidence>
<gene>
    <name evidence="1" type="ORF">DPMN_066873</name>
</gene>
<proteinExistence type="predicted"/>
<comment type="caution">
    <text evidence="1">The sequence shown here is derived from an EMBL/GenBank/DDBJ whole genome shotgun (WGS) entry which is preliminary data.</text>
</comment>
<protein>
    <submittedName>
        <fullName evidence="1">Uncharacterized protein</fullName>
    </submittedName>
</protein>
<dbReference type="EMBL" id="JAIWYP010000014">
    <property type="protein sequence ID" value="KAH3707467.1"/>
    <property type="molecule type" value="Genomic_DNA"/>
</dbReference>